<dbReference type="AlphaFoldDB" id="A0A3T0I3N3"/>
<dbReference type="OrthoDB" id="9793831at2"/>
<dbReference type="InterPro" id="IPR011990">
    <property type="entry name" value="TPR-like_helical_dom_sf"/>
</dbReference>
<sequence length="229" mass="26296">MEAKKIPVIETDEPSRINRKKDYFTKLQATMMIIGTLLISLIGGYFICDKFVWTDKNQSRLDEQIAYYEDMVSKESNNPENRINLGYSYHLKGRNDEAVKQLQIAIDLDKKNVGGYFNLGLVYNDQKRYDDALKQSKKAVELAPKDYKGHLLEGMIYRKLKMYKDSLASLEKANKLMPANTDIIFEMGKVAEDQGKVKDAEELYKKALSYDPLYKPASEALTKIASKDH</sequence>
<evidence type="ECO:0000313" key="4">
    <source>
        <dbReference type="Proteomes" id="UP000282892"/>
    </source>
</evidence>
<dbReference type="PANTHER" id="PTHR12558">
    <property type="entry name" value="CELL DIVISION CYCLE 16,23,27"/>
    <property type="match status" value="1"/>
</dbReference>
<dbReference type="RefSeq" id="WP_066387470.1">
    <property type="nucleotide sequence ID" value="NZ_CP022572.1"/>
</dbReference>
<gene>
    <name evidence="3" type="ORF">CHR53_23430</name>
</gene>
<keyword evidence="4" id="KW-1185">Reference proteome</keyword>
<name>A0A3T0I3N3_9BACI</name>
<dbReference type="KEGG" id="nmk:CHR53_23430"/>
<accession>A0A3T0I3N3</accession>
<dbReference type="SUPFAM" id="SSF48452">
    <property type="entry name" value="TPR-like"/>
    <property type="match status" value="1"/>
</dbReference>
<protein>
    <submittedName>
        <fullName evidence="3">Uncharacterized protein</fullName>
    </submittedName>
</protein>
<feature type="repeat" description="TPR" evidence="1">
    <location>
        <begin position="79"/>
        <end position="112"/>
    </location>
</feature>
<evidence type="ECO:0000256" key="1">
    <source>
        <dbReference type="PROSITE-ProRule" id="PRU00339"/>
    </source>
</evidence>
<dbReference type="EMBL" id="CP022572">
    <property type="protein sequence ID" value="AZU63966.1"/>
    <property type="molecule type" value="Genomic_DNA"/>
</dbReference>
<feature type="transmembrane region" description="Helical" evidence="2">
    <location>
        <begin position="29"/>
        <end position="47"/>
    </location>
</feature>
<proteinExistence type="predicted"/>
<dbReference type="STRING" id="1193713.GCA_001636315_01583"/>
<keyword evidence="1" id="KW-0802">TPR repeat</keyword>
<dbReference type="PANTHER" id="PTHR12558:SF13">
    <property type="entry name" value="CELL DIVISION CYCLE PROTEIN 27 HOMOLOG"/>
    <property type="match status" value="1"/>
</dbReference>
<evidence type="ECO:0000256" key="2">
    <source>
        <dbReference type="SAM" id="Phobius"/>
    </source>
</evidence>
<dbReference type="PROSITE" id="PS50293">
    <property type="entry name" value="TPR_REGION"/>
    <property type="match status" value="1"/>
</dbReference>
<keyword evidence="2" id="KW-1133">Transmembrane helix</keyword>
<dbReference type="Pfam" id="PF13414">
    <property type="entry name" value="TPR_11"/>
    <property type="match status" value="1"/>
</dbReference>
<keyword evidence="2" id="KW-0472">Membrane</keyword>
<dbReference type="InterPro" id="IPR019734">
    <property type="entry name" value="TPR_rpt"/>
</dbReference>
<dbReference type="Pfam" id="PF13181">
    <property type="entry name" value="TPR_8"/>
    <property type="match status" value="2"/>
</dbReference>
<feature type="repeat" description="TPR" evidence="1">
    <location>
        <begin position="181"/>
        <end position="214"/>
    </location>
</feature>
<reference evidence="3 4" key="1">
    <citation type="submission" date="2017-07" db="EMBL/GenBank/DDBJ databases">
        <title>The complete genome sequence of Bacillus mesonae strain H20-5, an efficient strain improving plant abiotic stress resistance.</title>
        <authorList>
            <person name="Kim S.Y."/>
            <person name="Song H."/>
            <person name="Sang M.K."/>
            <person name="Weon H.-Y."/>
            <person name="Song J."/>
        </authorList>
    </citation>
    <scope>NUCLEOTIDE SEQUENCE [LARGE SCALE GENOMIC DNA]</scope>
    <source>
        <strain evidence="3 4">H20-5</strain>
    </source>
</reference>
<dbReference type="GO" id="GO:0051301">
    <property type="term" value="P:cell division"/>
    <property type="evidence" value="ECO:0007669"/>
    <property type="project" value="TreeGrafter"/>
</dbReference>
<dbReference type="Proteomes" id="UP000282892">
    <property type="component" value="Chromosome"/>
</dbReference>
<dbReference type="Gene3D" id="1.25.40.10">
    <property type="entry name" value="Tetratricopeptide repeat domain"/>
    <property type="match status" value="1"/>
</dbReference>
<dbReference type="SMART" id="SM00028">
    <property type="entry name" value="TPR"/>
    <property type="match status" value="4"/>
</dbReference>
<evidence type="ECO:0000313" key="3">
    <source>
        <dbReference type="EMBL" id="AZU63966.1"/>
    </source>
</evidence>
<dbReference type="PROSITE" id="PS50005">
    <property type="entry name" value="TPR"/>
    <property type="match status" value="3"/>
</dbReference>
<keyword evidence="2" id="KW-0812">Transmembrane</keyword>
<feature type="repeat" description="TPR" evidence="1">
    <location>
        <begin position="113"/>
        <end position="146"/>
    </location>
</feature>
<organism evidence="3 4">
    <name type="scientific">Neobacillus mesonae</name>
    <dbReference type="NCBI Taxonomy" id="1193713"/>
    <lineage>
        <taxon>Bacteria</taxon>
        <taxon>Bacillati</taxon>
        <taxon>Bacillota</taxon>
        <taxon>Bacilli</taxon>
        <taxon>Bacillales</taxon>
        <taxon>Bacillaceae</taxon>
        <taxon>Neobacillus</taxon>
    </lineage>
</organism>